<proteinExistence type="predicted"/>
<name>A0A6L2PS30_COPFO</name>
<keyword evidence="2" id="KW-0106">Calcium</keyword>
<evidence type="ECO:0000313" key="4">
    <source>
        <dbReference type="EMBL" id="GFG35014.1"/>
    </source>
</evidence>
<keyword evidence="3" id="KW-0325">Glycoprotein</keyword>
<dbReference type="AlphaFoldDB" id="A0A6L2PS30"/>
<accession>A0A6L2PS30</accession>
<dbReference type="Gene3D" id="3.40.720.10">
    <property type="entry name" value="Alkaline Phosphatase, subunit A"/>
    <property type="match status" value="1"/>
</dbReference>
<dbReference type="PANTHER" id="PTHR10342">
    <property type="entry name" value="ARYLSULFATASE"/>
    <property type="match status" value="1"/>
</dbReference>
<dbReference type="OrthoDB" id="103349at2759"/>
<gene>
    <name evidence="4" type="ORF">Cfor_01116</name>
</gene>
<dbReference type="EMBL" id="BLKM01000518">
    <property type="protein sequence ID" value="GFG35014.1"/>
    <property type="molecule type" value="Genomic_DNA"/>
</dbReference>
<reference evidence="5" key="1">
    <citation type="submission" date="2020-01" db="EMBL/GenBank/DDBJ databases">
        <title>Draft genome sequence of the Termite Coptotermes fromosanus.</title>
        <authorList>
            <person name="Itakura S."/>
            <person name="Yosikawa Y."/>
            <person name="Umezawa K."/>
        </authorList>
    </citation>
    <scope>NUCLEOTIDE SEQUENCE [LARGE SCALE GENOMIC DNA]</scope>
</reference>
<dbReference type="GO" id="GO:0008484">
    <property type="term" value="F:sulfuric ester hydrolase activity"/>
    <property type="evidence" value="ECO:0007669"/>
    <property type="project" value="InterPro"/>
</dbReference>
<sequence length="220" mass="24580">MLRRLIYDQLIHITDWMPTLISAAGGSLQGILLDGVNQWEALQGSQPSRRREALLQYDEVRHLYAVRRDNWKIANGSNFGGEADGYYGHSGTDFAQPPYNITAVTHSLTGEALASVFSTSIPDEEEMLQLRAKSTLNCTVQADATPCDPMISSKPCLFDLETDPCERNNLADSYPEVLLEMLDLVNKYEATLVPQINKPADVEGSDPRKFNNTWSPWIDT</sequence>
<dbReference type="InParanoid" id="A0A6L2PS30"/>
<evidence type="ECO:0000256" key="1">
    <source>
        <dbReference type="ARBA" id="ARBA00022723"/>
    </source>
</evidence>
<organism evidence="4 5">
    <name type="scientific">Coptotermes formosanus</name>
    <name type="common">Formosan subterranean termite</name>
    <dbReference type="NCBI Taxonomy" id="36987"/>
    <lineage>
        <taxon>Eukaryota</taxon>
        <taxon>Metazoa</taxon>
        <taxon>Ecdysozoa</taxon>
        <taxon>Arthropoda</taxon>
        <taxon>Hexapoda</taxon>
        <taxon>Insecta</taxon>
        <taxon>Pterygota</taxon>
        <taxon>Neoptera</taxon>
        <taxon>Polyneoptera</taxon>
        <taxon>Dictyoptera</taxon>
        <taxon>Blattodea</taxon>
        <taxon>Blattoidea</taxon>
        <taxon>Termitoidae</taxon>
        <taxon>Rhinotermitidae</taxon>
        <taxon>Coptotermes</taxon>
    </lineage>
</organism>
<dbReference type="SUPFAM" id="SSF53649">
    <property type="entry name" value="Alkaline phosphatase-like"/>
    <property type="match status" value="1"/>
</dbReference>
<protein>
    <submittedName>
        <fullName evidence="4">Uncharacterized protein</fullName>
    </submittedName>
</protein>
<dbReference type="PANTHER" id="PTHR10342:SF273">
    <property type="entry name" value="RE14504P"/>
    <property type="match status" value="1"/>
</dbReference>
<keyword evidence="1" id="KW-0479">Metal-binding</keyword>
<evidence type="ECO:0000313" key="5">
    <source>
        <dbReference type="Proteomes" id="UP000502823"/>
    </source>
</evidence>
<dbReference type="Proteomes" id="UP000502823">
    <property type="component" value="Unassembled WGS sequence"/>
</dbReference>
<dbReference type="InterPro" id="IPR017850">
    <property type="entry name" value="Alkaline_phosphatase_core_sf"/>
</dbReference>
<evidence type="ECO:0000256" key="2">
    <source>
        <dbReference type="ARBA" id="ARBA00022837"/>
    </source>
</evidence>
<dbReference type="Gene3D" id="3.30.1120.10">
    <property type="match status" value="1"/>
</dbReference>
<comment type="caution">
    <text evidence="4">The sequence shown here is derived from an EMBL/GenBank/DDBJ whole genome shotgun (WGS) entry which is preliminary data.</text>
</comment>
<dbReference type="InterPro" id="IPR047115">
    <property type="entry name" value="ARSB"/>
</dbReference>
<keyword evidence="5" id="KW-1185">Reference proteome</keyword>
<dbReference type="GO" id="GO:0046872">
    <property type="term" value="F:metal ion binding"/>
    <property type="evidence" value="ECO:0007669"/>
    <property type="project" value="UniProtKB-KW"/>
</dbReference>
<evidence type="ECO:0000256" key="3">
    <source>
        <dbReference type="ARBA" id="ARBA00023180"/>
    </source>
</evidence>